<evidence type="ECO:0000256" key="2">
    <source>
        <dbReference type="ARBA" id="ARBA00009773"/>
    </source>
</evidence>
<protein>
    <submittedName>
        <fullName evidence="8">Putative PurR-regulated permease PerM</fullName>
    </submittedName>
</protein>
<keyword evidence="9" id="KW-1185">Reference proteome</keyword>
<feature type="transmembrane region" description="Helical" evidence="7">
    <location>
        <begin position="51"/>
        <end position="73"/>
    </location>
</feature>
<dbReference type="GO" id="GO:0016020">
    <property type="term" value="C:membrane"/>
    <property type="evidence" value="ECO:0007669"/>
    <property type="project" value="UniProtKB-SubCell"/>
</dbReference>
<accession>A0A542ZB46</accession>
<name>A0A542ZB46_9ACTN</name>
<feature type="transmembrane region" description="Helical" evidence="7">
    <location>
        <begin position="318"/>
        <end position="340"/>
    </location>
</feature>
<feature type="region of interest" description="Disordered" evidence="6">
    <location>
        <begin position="359"/>
        <end position="403"/>
    </location>
</feature>
<comment type="subcellular location">
    <subcellularLocation>
        <location evidence="1">Membrane</location>
        <topology evidence="1">Multi-pass membrane protein</topology>
    </subcellularLocation>
</comment>
<feature type="region of interest" description="Disordered" evidence="6">
    <location>
        <begin position="1"/>
        <end position="24"/>
    </location>
</feature>
<evidence type="ECO:0000256" key="7">
    <source>
        <dbReference type="SAM" id="Phobius"/>
    </source>
</evidence>
<dbReference type="InterPro" id="IPR002549">
    <property type="entry name" value="AI-2E-like"/>
</dbReference>
<dbReference type="Pfam" id="PF01594">
    <property type="entry name" value="AI-2E_transport"/>
    <property type="match status" value="1"/>
</dbReference>
<proteinExistence type="inferred from homology"/>
<dbReference type="Proteomes" id="UP000316196">
    <property type="component" value="Unassembled WGS sequence"/>
</dbReference>
<feature type="transmembrane region" description="Helical" evidence="7">
    <location>
        <begin position="167"/>
        <end position="185"/>
    </location>
</feature>
<dbReference type="EMBL" id="VFOR01000002">
    <property type="protein sequence ID" value="TQL57567.1"/>
    <property type="molecule type" value="Genomic_DNA"/>
</dbReference>
<evidence type="ECO:0000313" key="9">
    <source>
        <dbReference type="Proteomes" id="UP000316196"/>
    </source>
</evidence>
<keyword evidence="4 7" id="KW-1133">Transmembrane helix</keyword>
<evidence type="ECO:0000256" key="1">
    <source>
        <dbReference type="ARBA" id="ARBA00004141"/>
    </source>
</evidence>
<sequence>MTSTEPDARSSSTTSEGATSQPSGLPRVLSVTLTLAAVTITLLGLRQIGSFVGPVFLGLNLMLVAAPLFGWLVRIGMPRVVASISAVLAVYAFLVVFVLSLWWSISVLVNEIPAYASKFQELYLQLLDQLQAIGVSETMLTDQVASIDKQQIVGLATDLAKGIGDGVSIMAIVVTVLVFLSMDAIDIKRRIQLVRDAHPTVADALTRFGDGVRRYWVVTTVFGLIVAVIDVVALGIIGVPFALVWGVLSFVTNYVPNIGFVLGLVPPTLIALLDKGVASAIAVVVVYSVANFVVQAIIQPKYAGDAVGVTPTVSFLSLLLWAWVFGATGALLALPATLLLKAFLVDADPRGRWVNALIASRPGGGETPDPDVPEADEPDEDLVGVDGRADGENDSDDGSKPRG</sequence>
<feature type="transmembrane region" description="Helical" evidence="7">
    <location>
        <begin position="280"/>
        <end position="298"/>
    </location>
</feature>
<feature type="compositionally biased region" description="Polar residues" evidence="6">
    <location>
        <begin position="1"/>
        <end position="23"/>
    </location>
</feature>
<feature type="transmembrane region" description="Helical" evidence="7">
    <location>
        <begin position="215"/>
        <end position="248"/>
    </location>
</feature>
<evidence type="ECO:0000256" key="3">
    <source>
        <dbReference type="ARBA" id="ARBA00022692"/>
    </source>
</evidence>
<dbReference type="RefSeq" id="WP_142093433.1">
    <property type="nucleotide sequence ID" value="NZ_BAAAMD010000003.1"/>
</dbReference>
<feature type="compositionally biased region" description="Acidic residues" evidence="6">
    <location>
        <begin position="368"/>
        <end position="383"/>
    </location>
</feature>
<comment type="caution">
    <text evidence="8">The sequence shown here is derived from an EMBL/GenBank/DDBJ whole genome shotgun (WGS) entry which is preliminary data.</text>
</comment>
<feature type="compositionally biased region" description="Basic and acidic residues" evidence="6">
    <location>
        <begin position="387"/>
        <end position="403"/>
    </location>
</feature>
<evidence type="ECO:0000256" key="6">
    <source>
        <dbReference type="SAM" id="MobiDB-lite"/>
    </source>
</evidence>
<reference evidence="8 9" key="1">
    <citation type="submission" date="2019-06" db="EMBL/GenBank/DDBJ databases">
        <title>Sequencing the genomes of 1000 actinobacteria strains.</title>
        <authorList>
            <person name="Klenk H.-P."/>
        </authorList>
    </citation>
    <scope>NUCLEOTIDE SEQUENCE [LARGE SCALE GENOMIC DNA]</scope>
    <source>
        <strain evidence="8 9">DSM 8251</strain>
    </source>
</reference>
<evidence type="ECO:0000313" key="8">
    <source>
        <dbReference type="EMBL" id="TQL57567.1"/>
    </source>
</evidence>
<feature type="transmembrane region" description="Helical" evidence="7">
    <location>
        <begin position="80"/>
        <end position="105"/>
    </location>
</feature>
<evidence type="ECO:0000256" key="5">
    <source>
        <dbReference type="ARBA" id="ARBA00023136"/>
    </source>
</evidence>
<comment type="similarity">
    <text evidence="2">Belongs to the autoinducer-2 exporter (AI-2E) (TC 2.A.86) family.</text>
</comment>
<keyword evidence="5 7" id="KW-0472">Membrane</keyword>
<dbReference type="AlphaFoldDB" id="A0A542ZB46"/>
<dbReference type="PANTHER" id="PTHR21716:SF64">
    <property type="entry name" value="AI-2 TRANSPORT PROTEIN TQSA"/>
    <property type="match status" value="1"/>
</dbReference>
<organism evidence="8 9">
    <name type="scientific">Propioniferax innocua</name>
    <dbReference type="NCBI Taxonomy" id="1753"/>
    <lineage>
        <taxon>Bacteria</taxon>
        <taxon>Bacillati</taxon>
        <taxon>Actinomycetota</taxon>
        <taxon>Actinomycetes</taxon>
        <taxon>Propionibacteriales</taxon>
        <taxon>Propionibacteriaceae</taxon>
        <taxon>Propioniferax</taxon>
    </lineage>
</organism>
<dbReference type="OrthoDB" id="9799225at2"/>
<gene>
    <name evidence="8" type="ORF">FB460_1400</name>
</gene>
<dbReference type="PANTHER" id="PTHR21716">
    <property type="entry name" value="TRANSMEMBRANE PROTEIN"/>
    <property type="match status" value="1"/>
</dbReference>
<keyword evidence="3 7" id="KW-0812">Transmembrane</keyword>
<evidence type="ECO:0000256" key="4">
    <source>
        <dbReference type="ARBA" id="ARBA00022989"/>
    </source>
</evidence>
<dbReference type="GO" id="GO:0055085">
    <property type="term" value="P:transmembrane transport"/>
    <property type="evidence" value="ECO:0007669"/>
    <property type="project" value="TreeGrafter"/>
</dbReference>